<keyword evidence="3" id="KW-1185">Reference proteome</keyword>
<dbReference type="SMART" id="SM00829">
    <property type="entry name" value="PKS_ER"/>
    <property type="match status" value="1"/>
</dbReference>
<dbReference type="Pfam" id="PF08240">
    <property type="entry name" value="ADH_N"/>
    <property type="match status" value="1"/>
</dbReference>
<dbReference type="InterPro" id="IPR011032">
    <property type="entry name" value="GroES-like_sf"/>
</dbReference>
<comment type="caution">
    <text evidence="2">The sequence shown here is derived from an EMBL/GenBank/DDBJ whole genome shotgun (WGS) entry which is preliminary data.</text>
</comment>
<dbReference type="Proteomes" id="UP000317998">
    <property type="component" value="Unassembled WGS sequence"/>
</dbReference>
<evidence type="ECO:0000313" key="3">
    <source>
        <dbReference type="Proteomes" id="UP000317998"/>
    </source>
</evidence>
<dbReference type="InterPro" id="IPR036291">
    <property type="entry name" value="NAD(P)-bd_dom_sf"/>
</dbReference>
<evidence type="ECO:0000259" key="1">
    <source>
        <dbReference type="SMART" id="SM00829"/>
    </source>
</evidence>
<dbReference type="EMBL" id="VFOM01000001">
    <property type="protein sequence ID" value="TQL48859.1"/>
    <property type="molecule type" value="Genomic_DNA"/>
</dbReference>
<dbReference type="InterPro" id="IPR052585">
    <property type="entry name" value="Lipid_raft_assoc_Zn_ADH"/>
</dbReference>
<feature type="domain" description="Enoyl reductase (ER)" evidence="1">
    <location>
        <begin position="18"/>
        <end position="320"/>
    </location>
</feature>
<dbReference type="Gene3D" id="3.40.50.720">
    <property type="entry name" value="NAD(P)-binding Rossmann-like Domain"/>
    <property type="match status" value="1"/>
</dbReference>
<protein>
    <submittedName>
        <fullName evidence="2">NADPH:quinone reductase-like Zn-dependent oxidoreductase</fullName>
    </submittedName>
</protein>
<name>A0A542YL81_9MICO</name>
<dbReference type="GO" id="GO:0016491">
    <property type="term" value="F:oxidoreductase activity"/>
    <property type="evidence" value="ECO:0007669"/>
    <property type="project" value="InterPro"/>
</dbReference>
<evidence type="ECO:0000313" key="2">
    <source>
        <dbReference type="EMBL" id="TQL48859.1"/>
    </source>
</evidence>
<accession>A0A542YL81</accession>
<dbReference type="SUPFAM" id="SSF50129">
    <property type="entry name" value="GroES-like"/>
    <property type="match status" value="1"/>
</dbReference>
<gene>
    <name evidence="2" type="ORF">FB562_1965</name>
</gene>
<dbReference type="InterPro" id="IPR020843">
    <property type="entry name" value="ER"/>
</dbReference>
<sequence>MKEKLPETMRAAVIDGLGGPEVLHLVRAPLPSPQSGEVLVRVRSAALNPIDTKTRAGKGASGGITSYPLTLGNDFSGTVVQAIDDEHPLQPGTEVYGMLSVPLTGGSYAEYAAVPITAVGPIPHNLRVEDAAAVPLAALTAQGALREGGVTAASRVLIHAGAGGVGHFAVQLAAIAGAEVITTASARNADWLRSLGAEQVIDYRETRFEDALDGIDVVIDLIGNVHDYTATRSLRVLRPGGTIVNVPTRSWPTMAEEAEAAGVRATGYRVTPDAANLAEITALIEEGRLTVNIDARFPLEQIAEAHRLLEEGHTRGKIVIDVG</sequence>
<dbReference type="Pfam" id="PF13602">
    <property type="entry name" value="ADH_zinc_N_2"/>
    <property type="match status" value="1"/>
</dbReference>
<dbReference type="CDD" id="cd05289">
    <property type="entry name" value="MDR_like_2"/>
    <property type="match status" value="1"/>
</dbReference>
<dbReference type="Gene3D" id="3.90.180.10">
    <property type="entry name" value="Medium-chain alcohol dehydrogenases, catalytic domain"/>
    <property type="match status" value="1"/>
</dbReference>
<dbReference type="PANTHER" id="PTHR43482">
    <property type="entry name" value="PROTEIN AST1-RELATED"/>
    <property type="match status" value="1"/>
</dbReference>
<dbReference type="PANTHER" id="PTHR43482:SF1">
    <property type="entry name" value="PROTEIN AST1-RELATED"/>
    <property type="match status" value="1"/>
</dbReference>
<reference evidence="2 3" key="1">
    <citation type="submission" date="2019-06" db="EMBL/GenBank/DDBJ databases">
        <title>Sequencing the genomes of 1000 actinobacteria strains.</title>
        <authorList>
            <person name="Klenk H.-P."/>
        </authorList>
    </citation>
    <scope>NUCLEOTIDE SEQUENCE [LARGE SCALE GENOMIC DNA]</scope>
    <source>
        <strain evidence="2 3">DSM 26477</strain>
    </source>
</reference>
<organism evidence="2 3">
    <name type="scientific">Homoserinimonas aerilata</name>
    <dbReference type="NCBI Taxonomy" id="1162970"/>
    <lineage>
        <taxon>Bacteria</taxon>
        <taxon>Bacillati</taxon>
        <taxon>Actinomycetota</taxon>
        <taxon>Actinomycetes</taxon>
        <taxon>Micrococcales</taxon>
        <taxon>Microbacteriaceae</taxon>
        <taxon>Homoserinimonas</taxon>
    </lineage>
</organism>
<dbReference type="InterPro" id="IPR013154">
    <property type="entry name" value="ADH-like_N"/>
</dbReference>
<proteinExistence type="predicted"/>
<dbReference type="AlphaFoldDB" id="A0A542YL81"/>
<dbReference type="SUPFAM" id="SSF51735">
    <property type="entry name" value="NAD(P)-binding Rossmann-fold domains"/>
    <property type="match status" value="1"/>
</dbReference>